<evidence type="ECO:0000313" key="4">
    <source>
        <dbReference type="EMBL" id="KRG20598.1"/>
    </source>
</evidence>
<keyword evidence="2 3" id="KW-0040">ANK repeat</keyword>
<keyword evidence="6" id="KW-1185">Reference proteome</keyword>
<reference evidence="5" key="2">
    <citation type="journal article" date="2016" name="Genome Announc.">
        <title>Draft Genome Sequences of Two Novel Amoeba-Resistant Intranuclear Bacteria, 'Candidatus Berkiella cookevillensis' and 'Candidatus Berkiella aquae'.</title>
        <authorList>
            <person name="Mehari Y.T."/>
            <person name="Arivett B.A."/>
            <person name="Farone A.L."/>
            <person name="Gunderson J.H."/>
            <person name="Farone M.B."/>
        </authorList>
    </citation>
    <scope>NUCLEOTIDE SEQUENCE</scope>
    <source>
        <strain evidence="5">HT99</strain>
    </source>
</reference>
<dbReference type="PANTHER" id="PTHR24198:SF165">
    <property type="entry name" value="ANKYRIN REPEAT-CONTAINING PROTEIN-RELATED"/>
    <property type="match status" value="1"/>
</dbReference>
<sequence>MAKQGPGIDEDYQALIVLMKALQLRDETVAGQVLTVKPQVRQKCMNQSQTTALMGAVKYNCSEEIFRELIQAPSNINAQDKAGWAVIHLIAKYNRCDLLSILLEQKEVNFNITTAKGESALAIAASCGNDQIIAMLLEKGADYLLADSFEQEQRLPIHLACFAGSLACVQLLLEKEPLLISAVDRVGRTLAHYLAQSDCNNEEEKKAIAALFSGQQLAQESDDGATPVETASYFEHHTIADTMASGQLLSLYQICLNKVCKTDNQSLAKVLEQLPTDIAEKLLDKRSRMDISFK</sequence>
<evidence type="ECO:0000313" key="5">
    <source>
        <dbReference type="EMBL" id="MCS5710206.1"/>
    </source>
</evidence>
<comment type="caution">
    <text evidence="4">The sequence shown here is derived from an EMBL/GenBank/DDBJ whole genome shotgun (WGS) entry which is preliminary data.</text>
</comment>
<dbReference type="RefSeq" id="WP_075066949.1">
    <property type="nucleotide sequence ID" value="NZ_LKAJ02000001.1"/>
</dbReference>
<dbReference type="Gene3D" id="1.25.40.20">
    <property type="entry name" value="Ankyrin repeat-containing domain"/>
    <property type="match status" value="1"/>
</dbReference>
<dbReference type="PANTHER" id="PTHR24198">
    <property type="entry name" value="ANKYRIN REPEAT AND PROTEIN KINASE DOMAIN-CONTAINING PROTEIN"/>
    <property type="match status" value="1"/>
</dbReference>
<dbReference type="SMART" id="SM00248">
    <property type="entry name" value="ANK"/>
    <property type="match status" value="4"/>
</dbReference>
<evidence type="ECO:0000256" key="3">
    <source>
        <dbReference type="PROSITE-ProRule" id="PRU00023"/>
    </source>
</evidence>
<evidence type="ECO:0000313" key="6">
    <source>
        <dbReference type="Proteomes" id="UP000051497"/>
    </source>
</evidence>
<dbReference type="InterPro" id="IPR002110">
    <property type="entry name" value="Ankyrin_rpt"/>
</dbReference>
<keyword evidence="1" id="KW-0677">Repeat</keyword>
<dbReference type="AlphaFoldDB" id="A0A0Q9YIX1"/>
<name>A0A0Q9YIX1_9GAMM</name>
<dbReference type="Proteomes" id="UP000051497">
    <property type="component" value="Unassembled WGS sequence"/>
</dbReference>
<dbReference type="EMBL" id="LKAJ02000001">
    <property type="protein sequence ID" value="MCS5710206.1"/>
    <property type="molecule type" value="Genomic_DNA"/>
</dbReference>
<evidence type="ECO:0000256" key="1">
    <source>
        <dbReference type="ARBA" id="ARBA00022737"/>
    </source>
</evidence>
<accession>A0A0Q9YIX1</accession>
<dbReference type="OrthoDB" id="8960888at2"/>
<reference evidence="4" key="1">
    <citation type="submission" date="2015-09" db="EMBL/GenBank/DDBJ databases">
        <title>Draft Genome Sequences of Two Novel Amoeba-resistant Intranuclear Bacteria, Candidatus Berkiella cookevillensis and Candidatus Berkiella aquae.</title>
        <authorList>
            <person name="Mehari Y.T."/>
            <person name="Arivett B.A."/>
            <person name="Farone A.L."/>
            <person name="Gunderson J.H."/>
            <person name="Farone M.B."/>
        </authorList>
    </citation>
    <scope>NUCLEOTIDE SEQUENCE [LARGE SCALE GENOMIC DNA]</scope>
    <source>
        <strain evidence="4">HT99</strain>
    </source>
</reference>
<proteinExistence type="predicted"/>
<protein>
    <submittedName>
        <fullName evidence="5">Ankyrin repeat domain-containing protein</fullName>
    </submittedName>
    <submittedName>
        <fullName evidence="4">Ankyrin repeats (3 copies)</fullName>
    </submittedName>
</protein>
<dbReference type="SUPFAM" id="SSF48403">
    <property type="entry name" value="Ankyrin repeat"/>
    <property type="match status" value="1"/>
</dbReference>
<dbReference type="PROSITE" id="PS50297">
    <property type="entry name" value="ANK_REP_REGION"/>
    <property type="match status" value="1"/>
</dbReference>
<dbReference type="Pfam" id="PF12796">
    <property type="entry name" value="Ank_2"/>
    <property type="match status" value="1"/>
</dbReference>
<feature type="repeat" description="ANK" evidence="3">
    <location>
        <begin position="116"/>
        <end position="148"/>
    </location>
</feature>
<dbReference type="EMBL" id="LKAJ01000010">
    <property type="protein sequence ID" value="KRG20598.1"/>
    <property type="molecule type" value="Genomic_DNA"/>
</dbReference>
<dbReference type="STRING" id="295108.HT99x_02330"/>
<evidence type="ECO:0000256" key="2">
    <source>
        <dbReference type="ARBA" id="ARBA00023043"/>
    </source>
</evidence>
<gene>
    <name evidence="5" type="ORF">HT99x_002060</name>
    <name evidence="4" type="ORF">HT99x_02330</name>
</gene>
<reference evidence="5" key="3">
    <citation type="submission" date="2021-06" db="EMBL/GenBank/DDBJ databases">
        <title>Genomic Description and Analysis of Intracellular Bacteria, Candidatus Berkiella cookevillensis and Candidatus Berkiella aquae.</title>
        <authorList>
            <person name="Kidane D.T."/>
            <person name="Mehari Y.T."/>
            <person name="Rice F.C."/>
            <person name="Arivett B.A."/>
            <person name="Farone A.L."/>
            <person name="Berk S.G."/>
            <person name="Farone M.B."/>
        </authorList>
    </citation>
    <scope>NUCLEOTIDE SEQUENCE</scope>
    <source>
        <strain evidence="5">HT99</strain>
    </source>
</reference>
<dbReference type="InterPro" id="IPR036770">
    <property type="entry name" value="Ankyrin_rpt-contain_sf"/>
</dbReference>
<dbReference type="Pfam" id="PF00023">
    <property type="entry name" value="Ank"/>
    <property type="match status" value="1"/>
</dbReference>
<dbReference type="PROSITE" id="PS50088">
    <property type="entry name" value="ANK_REPEAT"/>
    <property type="match status" value="1"/>
</dbReference>
<organism evidence="4">
    <name type="scientific">Candidatus Berkiella aquae</name>
    <dbReference type="NCBI Taxonomy" id="295108"/>
    <lineage>
        <taxon>Bacteria</taxon>
        <taxon>Pseudomonadati</taxon>
        <taxon>Pseudomonadota</taxon>
        <taxon>Gammaproteobacteria</taxon>
        <taxon>Candidatus Berkiellales</taxon>
        <taxon>Candidatus Berkiellaceae</taxon>
        <taxon>Candidatus Berkiella</taxon>
    </lineage>
</organism>